<sequence length="457" mass="49250">MVSNKAKLLATACTLTQLSFGYGDAITSVAPAQIQFLISTLNETGTAMALVKANMAVLATIAGAVVALILGKLLNRKYCVVGGSVFGCLGWILMASSQTLGQFAGGRILAGLGFGVITVSAPVWQAESTNTRLRGRLVLLQFAGRAFGNCLAGWVALSYLARPEFALWRLLIAVTLILISCALGILIFVPKSLRNHDDQAMGSLEQQQRSNSTPPPYQCRAEQPAHVYEARTPVGSKKLRRTVLSVILVVVYAISTSSSITSWLSLFLQSYGYSALIVYMLAMCESTCLTACCVLSIVLVERIGRRKTLGISFLGLSVCLVPVTIILTIPSSNIPGATVALLFGFLVAGFYGLNYGTVWLWVVEINASSFRLPGVAVATIVYYSITFSMSFASVLLRSHTAWPVVFLVSNILLGTITYFLVPETSGRSLQAIDRQFKQGLPLVINNYKTATSIRWVE</sequence>
<evidence type="ECO:0000313" key="1">
    <source>
        <dbReference type="EMBL" id="KAK3725879.1"/>
    </source>
</evidence>
<keyword evidence="2" id="KW-1185">Reference proteome</keyword>
<proteinExistence type="predicted"/>
<evidence type="ECO:0000313" key="2">
    <source>
        <dbReference type="Proteomes" id="UP001281147"/>
    </source>
</evidence>
<reference evidence="1" key="1">
    <citation type="submission" date="2023-07" db="EMBL/GenBank/DDBJ databases">
        <title>Black Yeasts Isolated from many extreme environments.</title>
        <authorList>
            <person name="Coleine C."/>
            <person name="Stajich J.E."/>
            <person name="Selbmann L."/>
        </authorList>
    </citation>
    <scope>NUCLEOTIDE SEQUENCE</scope>
    <source>
        <strain evidence="1">CCFEE 5714</strain>
    </source>
</reference>
<comment type="caution">
    <text evidence="1">The sequence shown here is derived from an EMBL/GenBank/DDBJ whole genome shotgun (WGS) entry which is preliminary data.</text>
</comment>
<protein>
    <submittedName>
        <fullName evidence="1">Uncharacterized protein</fullName>
    </submittedName>
</protein>
<organism evidence="1 2">
    <name type="scientific">Vermiconidia calcicola</name>
    <dbReference type="NCBI Taxonomy" id="1690605"/>
    <lineage>
        <taxon>Eukaryota</taxon>
        <taxon>Fungi</taxon>
        <taxon>Dikarya</taxon>
        <taxon>Ascomycota</taxon>
        <taxon>Pezizomycotina</taxon>
        <taxon>Dothideomycetes</taxon>
        <taxon>Dothideomycetidae</taxon>
        <taxon>Mycosphaerellales</taxon>
        <taxon>Extremaceae</taxon>
        <taxon>Vermiconidia</taxon>
    </lineage>
</organism>
<name>A0ACC3NZ80_9PEZI</name>
<gene>
    <name evidence="1" type="ORF">LTR37_000027</name>
</gene>
<dbReference type="EMBL" id="JAUTXU010000001">
    <property type="protein sequence ID" value="KAK3725879.1"/>
    <property type="molecule type" value="Genomic_DNA"/>
</dbReference>
<dbReference type="Proteomes" id="UP001281147">
    <property type="component" value="Unassembled WGS sequence"/>
</dbReference>
<accession>A0ACC3NZ80</accession>